<feature type="transmembrane region" description="Helical" evidence="1">
    <location>
        <begin position="235"/>
        <end position="255"/>
    </location>
</feature>
<dbReference type="Proteomes" id="UP000323011">
    <property type="component" value="Unassembled WGS sequence"/>
</dbReference>
<dbReference type="EMBL" id="VLTN01000012">
    <property type="protein sequence ID" value="KAA0154353.1"/>
    <property type="molecule type" value="Genomic_DNA"/>
</dbReference>
<proteinExistence type="predicted"/>
<keyword evidence="1" id="KW-0812">Transmembrane</keyword>
<evidence type="ECO:0000313" key="3">
    <source>
        <dbReference type="EMBL" id="KAA0172664.1"/>
    </source>
</evidence>
<dbReference type="PANTHER" id="PTHR35791">
    <property type="entry name" value="UPF0754 MEMBRANE PROTEIN YHEB"/>
    <property type="match status" value="1"/>
</dbReference>
<evidence type="ECO:0000313" key="4">
    <source>
        <dbReference type="Proteomes" id="UP000322899"/>
    </source>
</evidence>
<gene>
    <name evidence="3" type="ORF">FNF27_05888</name>
    <name evidence="2" type="ORF">FNF29_02573</name>
</gene>
<dbReference type="Proteomes" id="UP000322899">
    <property type="component" value="Unassembled WGS sequence"/>
</dbReference>
<evidence type="ECO:0000313" key="2">
    <source>
        <dbReference type="EMBL" id="KAA0154353.1"/>
    </source>
</evidence>
<accession>A0A5A8E6F1</accession>
<dbReference type="OrthoDB" id="410754at2759"/>
<organism evidence="3 4">
    <name type="scientific">Cafeteria roenbergensis</name>
    <name type="common">Marine flagellate</name>
    <dbReference type="NCBI Taxonomy" id="33653"/>
    <lineage>
        <taxon>Eukaryota</taxon>
        <taxon>Sar</taxon>
        <taxon>Stramenopiles</taxon>
        <taxon>Bigyra</taxon>
        <taxon>Opalozoa</taxon>
        <taxon>Bicosoecida</taxon>
        <taxon>Cafeteriaceae</taxon>
        <taxon>Cafeteria</taxon>
    </lineage>
</organism>
<dbReference type="PANTHER" id="PTHR35791:SF1">
    <property type="entry name" value="UPF0754 MEMBRANE PROTEIN YHEB"/>
    <property type="match status" value="1"/>
</dbReference>
<dbReference type="OMA" id="EWLLFVH"/>
<dbReference type="EMBL" id="VLTO01000045">
    <property type="protein sequence ID" value="KAA0172664.1"/>
    <property type="molecule type" value="Genomic_DNA"/>
</dbReference>
<evidence type="ECO:0008006" key="6">
    <source>
        <dbReference type="Google" id="ProtNLM"/>
    </source>
</evidence>
<keyword evidence="5" id="KW-1185">Reference proteome</keyword>
<keyword evidence="1" id="KW-1133">Transmembrane helix</keyword>
<comment type="caution">
    <text evidence="3">The sequence shown here is derived from an EMBL/GenBank/DDBJ whole genome shotgun (WGS) entry which is preliminary data.</text>
</comment>
<evidence type="ECO:0000313" key="5">
    <source>
        <dbReference type="Proteomes" id="UP000323011"/>
    </source>
</evidence>
<reference evidence="4 5" key="1">
    <citation type="submission" date="2019-07" db="EMBL/GenBank/DDBJ databases">
        <title>Genomes of Cafeteria roenbergensis.</title>
        <authorList>
            <person name="Fischer M.G."/>
            <person name="Hackl T."/>
            <person name="Roman M."/>
        </authorList>
    </citation>
    <scope>NUCLEOTIDE SEQUENCE [LARGE SCALE GENOMIC DNA]</scope>
    <source>
        <strain evidence="2 5">BVI</strain>
        <strain evidence="3 4">E4-10P</strain>
    </source>
</reference>
<protein>
    <recommendedName>
        <fullName evidence="6">DUF445 domain-containing protein</fullName>
    </recommendedName>
</protein>
<evidence type="ECO:0000256" key="1">
    <source>
        <dbReference type="SAM" id="Phobius"/>
    </source>
</evidence>
<name>A0A5A8E6F1_CAFRO</name>
<sequence>MSGSPPPLAAASVVPPFENEVAIVLTALIPIIAAVVGYGTNVLAIQMTFWPLEYWGLKPCGVELPGICGWQGIVPQRAEAMAVKAVRLLTAELITVEEVFERLDPAEFAADARASLWNVSSRITSRLIAKTLGTTVRDAIPIDARREIVATVMETSERMTIELLTVLKANIKRVFDLEATVVRVFTREPELLVLTFKQCGDAEFRFLERSGAYFGLLFGLVQMAVWVFYREWWILPVFGGVVGWATNYVALKLIFQPVNPIESCCGLRHCCGRPVTRCCCGRPMQGLFLQRQKEVSEVFASIVSNKVVRAKHIVEDLQEGDGGKVLEGLARACVEHEFEAMLSGVLGTATSLALGPRAIEECRDLVAREVYDGLPAMMLENEDIMRRAFDIEPTVRERLQALPPDKFEQVLHPVFEEDEWKLIAVGAVIGLIVGFAQAGLSILTDMAAAGTL</sequence>
<feature type="transmembrane region" description="Helical" evidence="1">
    <location>
        <begin position="422"/>
        <end position="443"/>
    </location>
</feature>
<feature type="transmembrane region" description="Helical" evidence="1">
    <location>
        <begin position="211"/>
        <end position="229"/>
    </location>
</feature>
<feature type="transmembrane region" description="Helical" evidence="1">
    <location>
        <begin position="22"/>
        <end position="45"/>
    </location>
</feature>
<dbReference type="AlphaFoldDB" id="A0A5A8E6F1"/>
<keyword evidence="1" id="KW-0472">Membrane</keyword>